<accession>A0A7W7FVI7</accession>
<dbReference type="RefSeq" id="WP_185005088.1">
    <property type="nucleotide sequence ID" value="NZ_BAAAUI010000001.1"/>
</dbReference>
<sequence>MSELWRSSREHWTDHQGRVWIRSQPRWLVEKDARRFVLRGSTLVAVETAEPELTWLDPAARPGFWAERVAGRLDCEQTAHLDPTYRVSMWRSATGARLVLITESC</sequence>
<proteinExistence type="predicted"/>
<dbReference type="AlphaFoldDB" id="A0A7W7FVI7"/>
<reference evidence="1 2" key="1">
    <citation type="submission" date="2020-08" db="EMBL/GenBank/DDBJ databases">
        <title>Sequencing the genomes of 1000 actinobacteria strains.</title>
        <authorList>
            <person name="Klenk H.-P."/>
        </authorList>
    </citation>
    <scope>NUCLEOTIDE SEQUENCE [LARGE SCALE GENOMIC DNA]</scope>
    <source>
        <strain evidence="1 2">DSM 44230</strain>
    </source>
</reference>
<gene>
    <name evidence="1" type="ORF">HNR67_005445</name>
</gene>
<dbReference type="EMBL" id="JACHMH010000001">
    <property type="protein sequence ID" value="MBB4679327.1"/>
    <property type="molecule type" value="Genomic_DNA"/>
</dbReference>
<evidence type="ECO:0000313" key="2">
    <source>
        <dbReference type="Proteomes" id="UP000533598"/>
    </source>
</evidence>
<comment type="caution">
    <text evidence="1">The sequence shown here is derived from an EMBL/GenBank/DDBJ whole genome shotgun (WGS) entry which is preliminary data.</text>
</comment>
<dbReference type="Proteomes" id="UP000533598">
    <property type="component" value="Unassembled WGS sequence"/>
</dbReference>
<keyword evidence="2" id="KW-1185">Reference proteome</keyword>
<evidence type="ECO:0000313" key="1">
    <source>
        <dbReference type="EMBL" id="MBB4679327.1"/>
    </source>
</evidence>
<organism evidence="1 2">
    <name type="scientific">Crossiella cryophila</name>
    <dbReference type="NCBI Taxonomy" id="43355"/>
    <lineage>
        <taxon>Bacteria</taxon>
        <taxon>Bacillati</taxon>
        <taxon>Actinomycetota</taxon>
        <taxon>Actinomycetes</taxon>
        <taxon>Pseudonocardiales</taxon>
        <taxon>Pseudonocardiaceae</taxon>
        <taxon>Crossiella</taxon>
    </lineage>
</organism>
<name>A0A7W7FVI7_9PSEU</name>
<protein>
    <submittedName>
        <fullName evidence="1">Uncharacterized protein</fullName>
    </submittedName>
</protein>